<proteinExistence type="predicted"/>
<keyword evidence="4 11" id="KW-0547">Nucleotide-binding</keyword>
<dbReference type="SUPFAM" id="SSF52058">
    <property type="entry name" value="L domain-like"/>
    <property type="match status" value="1"/>
</dbReference>
<dbReference type="EMBL" id="JACGCM010002611">
    <property type="protein sequence ID" value="KAF6138168.1"/>
    <property type="molecule type" value="Genomic_DNA"/>
</dbReference>
<comment type="caution">
    <text evidence="14">The sequence shown here is derived from an EMBL/GenBank/DDBJ whole genome shotgun (WGS) entry which is preliminary data.</text>
</comment>
<dbReference type="SMART" id="SM00220">
    <property type="entry name" value="S_TKc"/>
    <property type="match status" value="1"/>
</dbReference>
<dbReference type="PROSITE" id="PS00108">
    <property type="entry name" value="PROTEIN_KINASE_ST"/>
    <property type="match status" value="1"/>
</dbReference>
<dbReference type="PROSITE" id="PS51182">
    <property type="entry name" value="C2_TENSIN"/>
    <property type="match status" value="1"/>
</dbReference>
<evidence type="ECO:0000256" key="1">
    <source>
        <dbReference type="ARBA" id="ARBA00022679"/>
    </source>
</evidence>
<organism evidence="14 15">
    <name type="scientific">Kingdonia uniflora</name>
    <dbReference type="NCBI Taxonomy" id="39325"/>
    <lineage>
        <taxon>Eukaryota</taxon>
        <taxon>Viridiplantae</taxon>
        <taxon>Streptophyta</taxon>
        <taxon>Embryophyta</taxon>
        <taxon>Tracheophyta</taxon>
        <taxon>Spermatophyta</taxon>
        <taxon>Magnoliopsida</taxon>
        <taxon>Ranunculales</taxon>
        <taxon>Circaeasteraceae</taxon>
        <taxon>Kingdonia</taxon>
    </lineage>
</organism>
<dbReference type="InterPro" id="IPR000719">
    <property type="entry name" value="Prot_kinase_dom"/>
</dbReference>
<feature type="binding site" evidence="11">
    <location>
        <position position="912"/>
    </location>
    <ligand>
        <name>ATP</name>
        <dbReference type="ChEBI" id="CHEBI:30616"/>
    </ligand>
</feature>
<dbReference type="GO" id="GO:0006952">
    <property type="term" value="P:defense response"/>
    <property type="evidence" value="ECO:0007669"/>
    <property type="project" value="UniProtKB-KW"/>
</dbReference>
<dbReference type="Proteomes" id="UP000541444">
    <property type="component" value="Unassembled WGS sequence"/>
</dbReference>
<dbReference type="SUPFAM" id="SSF56112">
    <property type="entry name" value="Protein kinase-like (PK-like)"/>
    <property type="match status" value="1"/>
</dbReference>
<dbReference type="InterPro" id="IPR038005">
    <property type="entry name" value="RX-like_CC"/>
</dbReference>
<dbReference type="OrthoDB" id="1668162at2759"/>
<feature type="domain" description="C2 tensin-type" evidence="13">
    <location>
        <begin position="666"/>
        <end position="807"/>
    </location>
</feature>
<feature type="domain" description="Protein kinase" evidence="12">
    <location>
        <begin position="884"/>
        <end position="1164"/>
    </location>
</feature>
<accession>A0A7J7L6J0</accession>
<keyword evidence="5" id="KW-0418">Kinase</keyword>
<dbReference type="InterPro" id="IPR011009">
    <property type="entry name" value="Kinase-like_dom_sf"/>
</dbReference>
<keyword evidence="8" id="KW-0378">Hydrolase</keyword>
<gene>
    <name evidence="14" type="ORF">GIB67_011008</name>
</gene>
<dbReference type="Pfam" id="PF10409">
    <property type="entry name" value="PTEN_C2"/>
    <property type="match status" value="1"/>
</dbReference>
<evidence type="ECO:0000313" key="15">
    <source>
        <dbReference type="Proteomes" id="UP000541444"/>
    </source>
</evidence>
<evidence type="ECO:0000256" key="9">
    <source>
        <dbReference type="ARBA" id="ARBA00022989"/>
    </source>
</evidence>
<dbReference type="FunFam" id="1.10.510.10:FF:000537">
    <property type="entry name" value="Putative receptor-like protein kinase"/>
    <property type="match status" value="1"/>
</dbReference>
<dbReference type="PANTHER" id="PTHR45733">
    <property type="entry name" value="FORMIN-J"/>
    <property type="match status" value="1"/>
</dbReference>
<keyword evidence="2" id="KW-0812">Transmembrane</keyword>
<keyword evidence="3" id="KW-0677">Repeat</keyword>
<evidence type="ECO:0000259" key="13">
    <source>
        <dbReference type="PROSITE" id="PS51182"/>
    </source>
</evidence>
<dbReference type="GO" id="GO:0004672">
    <property type="term" value="F:protein kinase activity"/>
    <property type="evidence" value="ECO:0007669"/>
    <property type="project" value="InterPro"/>
</dbReference>
<dbReference type="Gene3D" id="2.60.40.1110">
    <property type="match status" value="1"/>
</dbReference>
<dbReference type="Gene3D" id="3.30.200.20">
    <property type="entry name" value="Phosphorylase Kinase, domain 1"/>
    <property type="match status" value="1"/>
</dbReference>
<evidence type="ECO:0000259" key="12">
    <source>
        <dbReference type="PROSITE" id="PS50011"/>
    </source>
</evidence>
<keyword evidence="15" id="KW-1185">Reference proteome</keyword>
<dbReference type="InterPro" id="IPR056789">
    <property type="entry name" value="LRR_R13L1-DRL21"/>
</dbReference>
<evidence type="ECO:0000256" key="10">
    <source>
        <dbReference type="ARBA" id="ARBA00023136"/>
    </source>
</evidence>
<dbReference type="SUPFAM" id="SSF49562">
    <property type="entry name" value="C2 domain (Calcium/lipid-binding domain, CaLB)"/>
    <property type="match status" value="1"/>
</dbReference>
<keyword evidence="7 11" id="KW-0067">ATP-binding</keyword>
<dbReference type="Gene3D" id="3.80.10.10">
    <property type="entry name" value="Ribonuclease Inhibitor"/>
    <property type="match status" value="2"/>
</dbReference>
<evidence type="ECO:0000256" key="7">
    <source>
        <dbReference type="ARBA" id="ARBA00022840"/>
    </source>
</evidence>
<dbReference type="PROSITE" id="PS00107">
    <property type="entry name" value="PROTEIN_KINASE_ATP"/>
    <property type="match status" value="1"/>
</dbReference>
<dbReference type="InterPro" id="IPR014020">
    <property type="entry name" value="Tensin_C2-dom"/>
</dbReference>
<name>A0A7J7L6J0_9MAGN</name>
<dbReference type="Pfam" id="PF00069">
    <property type="entry name" value="Pkinase"/>
    <property type="match status" value="1"/>
</dbReference>
<dbReference type="InterPro" id="IPR032675">
    <property type="entry name" value="LRR_dom_sf"/>
</dbReference>
<dbReference type="GO" id="GO:0005524">
    <property type="term" value="F:ATP binding"/>
    <property type="evidence" value="ECO:0007669"/>
    <property type="project" value="UniProtKB-UniRule"/>
</dbReference>
<evidence type="ECO:0000256" key="6">
    <source>
        <dbReference type="ARBA" id="ARBA00022821"/>
    </source>
</evidence>
<keyword evidence="10" id="KW-0472">Membrane</keyword>
<dbReference type="CDD" id="cd14798">
    <property type="entry name" value="RX-CC_like"/>
    <property type="match status" value="1"/>
</dbReference>
<dbReference type="PROSITE" id="PS50011">
    <property type="entry name" value="PROTEIN_KINASE_DOM"/>
    <property type="match status" value="1"/>
</dbReference>
<keyword evidence="9" id="KW-1133">Transmembrane helix</keyword>
<dbReference type="InterPro" id="IPR029021">
    <property type="entry name" value="Prot-tyrosine_phosphatase-like"/>
</dbReference>
<dbReference type="Gene3D" id="1.20.5.4130">
    <property type="match status" value="1"/>
</dbReference>
<evidence type="ECO:0000256" key="11">
    <source>
        <dbReference type="PROSITE-ProRule" id="PRU10141"/>
    </source>
</evidence>
<keyword evidence="8" id="KW-0904">Protein phosphatase</keyword>
<dbReference type="InterPro" id="IPR051144">
    <property type="entry name" value="Formin_homology_domain"/>
</dbReference>
<evidence type="ECO:0000256" key="4">
    <source>
        <dbReference type="ARBA" id="ARBA00022741"/>
    </source>
</evidence>
<dbReference type="InterPro" id="IPR041118">
    <property type="entry name" value="Rx_N"/>
</dbReference>
<dbReference type="Gene3D" id="1.10.510.10">
    <property type="entry name" value="Transferase(Phosphotransferase) domain 1"/>
    <property type="match status" value="1"/>
</dbReference>
<dbReference type="GO" id="GO:0004721">
    <property type="term" value="F:phosphoprotein phosphatase activity"/>
    <property type="evidence" value="ECO:0007669"/>
    <property type="project" value="UniProtKB-KW"/>
</dbReference>
<keyword evidence="6" id="KW-0611">Plant defense</keyword>
<dbReference type="Gene3D" id="3.90.190.10">
    <property type="entry name" value="Protein tyrosine phosphatase superfamily"/>
    <property type="match status" value="1"/>
</dbReference>
<evidence type="ECO:0000256" key="5">
    <source>
        <dbReference type="ARBA" id="ARBA00022777"/>
    </source>
</evidence>
<keyword evidence="1" id="KW-0808">Transferase</keyword>
<evidence type="ECO:0000256" key="8">
    <source>
        <dbReference type="ARBA" id="ARBA00022912"/>
    </source>
</evidence>
<dbReference type="PANTHER" id="PTHR45733:SF10">
    <property type="entry name" value="FORMIN-LIKE PROTEIN 15A-RELATED"/>
    <property type="match status" value="1"/>
</dbReference>
<evidence type="ECO:0000256" key="2">
    <source>
        <dbReference type="ARBA" id="ARBA00022692"/>
    </source>
</evidence>
<reference evidence="14 15" key="1">
    <citation type="journal article" date="2020" name="IScience">
        <title>Genome Sequencing of the Endangered Kingdonia uniflora (Circaeasteraceae, Ranunculales) Reveals Potential Mechanisms of Evolutionary Specialization.</title>
        <authorList>
            <person name="Sun Y."/>
            <person name="Deng T."/>
            <person name="Zhang A."/>
            <person name="Moore M.J."/>
            <person name="Landis J.B."/>
            <person name="Lin N."/>
            <person name="Zhang H."/>
            <person name="Zhang X."/>
            <person name="Huang J."/>
            <person name="Zhang X."/>
            <person name="Sun H."/>
            <person name="Wang H."/>
        </authorList>
    </citation>
    <scope>NUCLEOTIDE SEQUENCE [LARGE SCALE GENOMIC DNA]</scope>
    <source>
        <strain evidence="14">TB1705</strain>
        <tissue evidence="14">Leaf</tissue>
    </source>
</reference>
<dbReference type="Pfam" id="PF25019">
    <property type="entry name" value="LRR_R13L1-DRL21"/>
    <property type="match status" value="1"/>
</dbReference>
<dbReference type="SMART" id="SM01326">
    <property type="entry name" value="PTEN_C2"/>
    <property type="match status" value="1"/>
</dbReference>
<protein>
    <submittedName>
        <fullName evidence="14">Uncharacterized protein</fullName>
    </submittedName>
</protein>
<evidence type="ECO:0000313" key="14">
    <source>
        <dbReference type="EMBL" id="KAF6138168.1"/>
    </source>
</evidence>
<dbReference type="InterPro" id="IPR017441">
    <property type="entry name" value="Protein_kinase_ATP_BS"/>
</dbReference>
<dbReference type="SUPFAM" id="SSF52799">
    <property type="entry name" value="(Phosphotyrosine protein) phosphatases II"/>
    <property type="match status" value="1"/>
</dbReference>
<evidence type="ECO:0000256" key="3">
    <source>
        <dbReference type="ARBA" id="ARBA00022737"/>
    </source>
</evidence>
<dbReference type="InterPro" id="IPR035892">
    <property type="entry name" value="C2_domain_sf"/>
</dbReference>
<dbReference type="Pfam" id="PF18052">
    <property type="entry name" value="Rx_N"/>
    <property type="match status" value="1"/>
</dbReference>
<sequence length="1370" mass="157105">MAAPVVSMVLNQLGTFLREETHKEVIMVLGAKEGVQKLELTLIAIQAVLHDADKKQVQDKRVKLWLERLKEIVYEIEDILDKLNTKIIQSKIRNQNSPFIVSKGHNLGDLKGLNLIGSIEISGLWRVKSANEAKEVHLANKLGIHALALDFSFDFRSDVDIRRGGYEERMEGVLEGLEPHPNLEELKIKWYPGSKLPSWMMSDLASMYSKLRTLELMHLTRCTKLPSLGKLPVLEVLKIGAISVRRLGLDFLGISDIEVENDDAISSINREKLVALPSLIQLELSSISELEEWVLPFERSDTLQIMPRLRKLTISWAYKLKVLPALGRLESLEELTLTSLDSLKHIGPEFFGISEDDIMKGTSGSSRGGESLPIIVFPKLKKLIFFYLEELEEWEMMMPSWREDVSFIMPCLKELELHSCKKLKVVPHNIFSYQTVEEKIDYCPELNQRSGRNQIIRRRKDRKSAGNMALFRRLFNRKPPNRLLEISERVYVFDSCFSMDILEEGEFKSYMDGIVVQLQNYFPDSSFMVFNFKEGEKSKISDLLSEHNMTVMDYPRQYGGCPVLPLGMINHFLKSSEGWLSLEGQQNVLLMHCERGGWPVLAFMLAGLLLYRKQYTGELKTLEMVYKQAPIELLHLLSPLNPKPSQMRYLQYISSRNLDSDWPPSDTPLTLNILILRSLPLINGEKSCMPIVRVYGQDLSAVASKSSKILFSTPKTKKHVLRYTKAEEHTSIQKIDISCLVQGDVVLECIHLNDDLVHEKMMFRIMFNTALVQSNILMLGREEIDGLWDNKDQLPKEFKAEVLFSDFNAIKEDEEEFFEAEEIFSNVDGKMDSDCQFVDEIFTDVNRKGDPNIQVGTQNECKNLGELAGVPTVFCFEDLKMATNNFQDKLGSGGSGFVFKGVLNDGTLVAVKRVQHVTLGERIYVGEVSALANVKHVHLVTLRGYCIHMTEMGKVFFIVYDLLPNGSLDDWIFSRTGGPTSRYLSWKSRCRIVVDVAEALAYLHHDCSPQILHLDVKPDNILLDNNFRGVLSDFGLSRLMQNDVGTVFSTIRGTLGYIAPGWNYGISVKCDIYSYGKVLLDIFFGKRYVCLNLEGIDIYKRHSEGGNSEREQRIFHAFMWKRLRQCKIMDLIDKRLVENEEVDEREAICLVYAALSCLQDEPELRPHDMREVIDILNQKIQKDIEEEDDATTESICREKLVVFPNLIQLVLLFMWELEEWVLPFERSDTLHIMPRLRIPVIHSAHKLNVLPVLGRLELLEELTIFGLHSVKRTGPEFFEISDEEVMKGTSGSSSTKSVPIIIFPKLKTLHFLIMEEWEEWEMMMPSWREDVSVIMPCLKELSLYNCCKLKVVPSNIFSYQPVKEDISYYL</sequence>
<dbReference type="InterPro" id="IPR008271">
    <property type="entry name" value="Ser/Thr_kinase_AS"/>
</dbReference>